<accession>A0ACB5T8G3</accession>
<organism evidence="1 2">
    <name type="scientific">Ambrosiozyma monospora</name>
    <name type="common">Yeast</name>
    <name type="synonym">Endomycopsis monosporus</name>
    <dbReference type="NCBI Taxonomy" id="43982"/>
    <lineage>
        <taxon>Eukaryota</taxon>
        <taxon>Fungi</taxon>
        <taxon>Dikarya</taxon>
        <taxon>Ascomycota</taxon>
        <taxon>Saccharomycotina</taxon>
        <taxon>Pichiomycetes</taxon>
        <taxon>Pichiales</taxon>
        <taxon>Pichiaceae</taxon>
        <taxon>Ambrosiozyma</taxon>
    </lineage>
</organism>
<dbReference type="EMBL" id="BSXS01004738">
    <property type="protein sequence ID" value="GME83413.1"/>
    <property type="molecule type" value="Genomic_DNA"/>
</dbReference>
<protein>
    <submittedName>
        <fullName evidence="1">Unnamed protein product</fullName>
    </submittedName>
</protein>
<evidence type="ECO:0000313" key="2">
    <source>
        <dbReference type="Proteomes" id="UP001165064"/>
    </source>
</evidence>
<proteinExistence type="predicted"/>
<dbReference type="Proteomes" id="UP001165064">
    <property type="component" value="Unassembled WGS sequence"/>
</dbReference>
<reference evidence="1" key="1">
    <citation type="submission" date="2023-04" db="EMBL/GenBank/DDBJ databases">
        <title>Ambrosiozyma monospora NBRC 10751.</title>
        <authorList>
            <person name="Ichikawa N."/>
            <person name="Sato H."/>
            <person name="Tonouchi N."/>
        </authorList>
    </citation>
    <scope>NUCLEOTIDE SEQUENCE</scope>
    <source>
        <strain evidence="1">NBRC 10751</strain>
    </source>
</reference>
<comment type="caution">
    <text evidence="1">The sequence shown here is derived from an EMBL/GenBank/DDBJ whole genome shotgun (WGS) entry which is preliminary data.</text>
</comment>
<name>A0ACB5T8G3_AMBMO</name>
<evidence type="ECO:0000313" key="1">
    <source>
        <dbReference type="EMBL" id="GME83413.1"/>
    </source>
</evidence>
<sequence length="129" mass="14900">MHMHVNIAKETGAGAMFGTLGSINSNNSAIPDTNLINPLFRRFCLWPWPSEIEAEQLPLIRRSYRLFNLPILIEGCLKEINELQNTSRINNKRTVLMKCIDAYNDGDFRFVEGVESFKKELKGYEKLFF</sequence>
<gene>
    <name evidence="1" type="ORF">Amon02_000615300</name>
</gene>
<keyword evidence="2" id="KW-1185">Reference proteome</keyword>